<dbReference type="OrthoDB" id="1998306at2"/>
<dbReference type="Gene3D" id="3.10.620.30">
    <property type="match status" value="1"/>
</dbReference>
<dbReference type="STRING" id="166486.ERS852572_01560"/>
<feature type="chain" id="PRO_5038212909" evidence="3">
    <location>
        <begin position="22"/>
        <end position="702"/>
    </location>
</feature>
<dbReference type="InterPro" id="IPR042229">
    <property type="entry name" value="Listeria/Bacterioides_rpt_sf"/>
</dbReference>
<dbReference type="NCBIfam" id="TIGR02543">
    <property type="entry name" value="List_Bact_rpt"/>
    <property type="match status" value="2"/>
</dbReference>
<feature type="region of interest" description="Disordered" evidence="2">
    <location>
        <begin position="35"/>
        <end position="120"/>
    </location>
</feature>
<evidence type="ECO:0000256" key="2">
    <source>
        <dbReference type="SAM" id="MobiDB-lite"/>
    </source>
</evidence>
<name>A0A173TKC9_9FIRM</name>
<organism evidence="5 8">
    <name type="scientific">Roseburia intestinalis</name>
    <dbReference type="NCBI Taxonomy" id="166486"/>
    <lineage>
        <taxon>Bacteria</taxon>
        <taxon>Bacillati</taxon>
        <taxon>Bacillota</taxon>
        <taxon>Clostridia</taxon>
        <taxon>Lachnospirales</taxon>
        <taxon>Lachnospiraceae</taxon>
        <taxon>Roseburia</taxon>
    </lineage>
</organism>
<keyword evidence="3" id="KW-0732">Signal</keyword>
<accession>A0A173TKC9</accession>
<evidence type="ECO:0000313" key="7">
    <source>
        <dbReference type="EMBL" id="RHC15965.1"/>
    </source>
</evidence>
<reference evidence="5 8" key="1">
    <citation type="submission" date="2015-09" db="EMBL/GenBank/DDBJ databases">
        <authorList>
            <consortium name="Pathogen Informatics"/>
        </authorList>
    </citation>
    <scope>NUCLEOTIDE SEQUENCE [LARGE SCALE GENOMIC DNA]</scope>
    <source>
        <strain evidence="5 8">2789STDY5834960</strain>
    </source>
</reference>
<feature type="domain" description="Transglutaminase-like" evidence="4">
    <location>
        <begin position="309"/>
        <end position="407"/>
    </location>
</feature>
<sequence>MKKKVLAVFMAVFVTVGTVLAPAETGSVYAAQITEEQTEEITPETETELQKEVQSEETETETGTEQADAEDKDTENASQTEQKAGVTQSEATEIEVSETAETEEVETKTAGETETLETQTVEETEILETEEVEETEEAETRAAALTGMPTGLLPFEAVGEITLDGETAEEEEAENILKSSAYYNSTWEKYGSYYFYNQLSSKEKAYWDALNKVCLKYMTTQADAAKYNISGTTYYYIDIVGSSSLSLSQMEEVYQIFRYSNPQYYFLKSAYLKNGTYGIAGCVYPAFANGSARAATTKKVQSQVSSWQKKIDACSTDEKKVKMIHDLIIDKVEYNQTLYDNNFKDEDTAYSQSAYSVFCTDLTVCAGYSQAFEMMCNGSGIDAVAVTSYYHEWNKVRLNDSWYNVDCTWDDADGTIYYGYFERSDNYYDTVNYSSYVFHAEEDIWEGYLPACTIDSGATSTAPGTIATITQTVAKPVISASVSGTSYKVKITSKTSGAVIYYTTDGSEPNAAYSKGTRYTGAFTVAPGKTVRAVAVCNKYADSSVSSKKLAKLTTYKITFKSNGGKGSMSKQSMAKGVSTAISKNKFSKKYYTFTGWNTKANGKGKSYKNKAKIKLTKNITLYAQWKLTKYKITYKLNGGKNAKKNPTAYTYKTSTIKLKNPTRKGYVFKGWYLDKKFKKKVTVINKGSSGNKTLYAKWKKK</sequence>
<dbReference type="GO" id="GO:0030313">
    <property type="term" value="C:cell envelope"/>
    <property type="evidence" value="ECO:0007669"/>
    <property type="project" value="UniProtKB-SubCell"/>
</dbReference>
<dbReference type="InterPro" id="IPR026876">
    <property type="entry name" value="Fn3_assoc_repeat"/>
</dbReference>
<dbReference type="Pfam" id="PF13287">
    <property type="entry name" value="Fn3_assoc"/>
    <property type="match status" value="1"/>
</dbReference>
<dbReference type="InterPro" id="IPR038765">
    <property type="entry name" value="Papain-like_cys_pep_sf"/>
</dbReference>
<evidence type="ECO:0000313" key="8">
    <source>
        <dbReference type="Proteomes" id="UP000095350"/>
    </source>
</evidence>
<reference evidence="9 10" key="2">
    <citation type="submission" date="2018-08" db="EMBL/GenBank/DDBJ databases">
        <title>A genome reference for cultivated species of the human gut microbiota.</title>
        <authorList>
            <person name="Zou Y."/>
            <person name="Xue W."/>
            <person name="Luo G."/>
        </authorList>
    </citation>
    <scope>NUCLEOTIDE SEQUENCE [LARGE SCALE GENOMIC DNA]</scope>
    <source>
        <strain evidence="7 9">AM37-1AC</strain>
        <strain evidence="6 10">AM43-11</strain>
    </source>
</reference>
<dbReference type="Gene3D" id="2.60.40.4270">
    <property type="entry name" value="Listeria-Bacteroides repeat domain"/>
    <property type="match status" value="2"/>
</dbReference>
<evidence type="ECO:0000256" key="3">
    <source>
        <dbReference type="SAM" id="SignalP"/>
    </source>
</evidence>
<dbReference type="Pfam" id="PF09479">
    <property type="entry name" value="Flg_new"/>
    <property type="match status" value="2"/>
</dbReference>
<dbReference type="AlphaFoldDB" id="A0A173TKC9"/>
<evidence type="ECO:0000313" key="6">
    <source>
        <dbReference type="EMBL" id="RHA70343.1"/>
    </source>
</evidence>
<evidence type="ECO:0000313" key="9">
    <source>
        <dbReference type="Proteomes" id="UP000283513"/>
    </source>
</evidence>
<dbReference type="SUPFAM" id="SSF54001">
    <property type="entry name" value="Cysteine proteinases"/>
    <property type="match status" value="1"/>
</dbReference>
<feature type="signal peptide" evidence="3">
    <location>
        <begin position="1"/>
        <end position="21"/>
    </location>
</feature>
<dbReference type="EMBL" id="QSHO01000011">
    <property type="protein sequence ID" value="RHC15965.1"/>
    <property type="molecule type" value="Genomic_DNA"/>
</dbReference>
<evidence type="ECO:0000259" key="4">
    <source>
        <dbReference type="Pfam" id="PF01841"/>
    </source>
</evidence>
<dbReference type="Proteomes" id="UP000283513">
    <property type="component" value="Unassembled WGS sequence"/>
</dbReference>
<feature type="compositionally biased region" description="Acidic residues" evidence="2">
    <location>
        <begin position="92"/>
        <end position="104"/>
    </location>
</feature>
<dbReference type="Proteomes" id="UP000095350">
    <property type="component" value="Unassembled WGS sequence"/>
</dbReference>
<evidence type="ECO:0000313" key="10">
    <source>
        <dbReference type="Proteomes" id="UP000284465"/>
    </source>
</evidence>
<dbReference type="PaxDb" id="166486-ERS852572_01560"/>
<evidence type="ECO:0000256" key="1">
    <source>
        <dbReference type="ARBA" id="ARBA00004196"/>
    </source>
</evidence>
<evidence type="ECO:0000313" key="5">
    <source>
        <dbReference type="EMBL" id="CUN02335.1"/>
    </source>
</evidence>
<dbReference type="RefSeq" id="WP_055194079.1">
    <property type="nucleotide sequence ID" value="NZ_CABIYH010000010.1"/>
</dbReference>
<dbReference type="InterPro" id="IPR013378">
    <property type="entry name" value="InlB-like_B-rpt"/>
</dbReference>
<comment type="subcellular location">
    <subcellularLocation>
        <location evidence="1">Cell envelope</location>
    </subcellularLocation>
</comment>
<dbReference type="InterPro" id="IPR002931">
    <property type="entry name" value="Transglutaminase-like"/>
</dbReference>
<proteinExistence type="predicted"/>
<feature type="compositionally biased region" description="Polar residues" evidence="2">
    <location>
        <begin position="76"/>
        <end position="89"/>
    </location>
</feature>
<dbReference type="Proteomes" id="UP000284465">
    <property type="component" value="Unassembled WGS sequence"/>
</dbReference>
<dbReference type="Pfam" id="PF01841">
    <property type="entry name" value="Transglut_core"/>
    <property type="match status" value="1"/>
</dbReference>
<protein>
    <submittedName>
        <fullName evidence="5">Internalin-A</fullName>
    </submittedName>
</protein>
<feature type="compositionally biased region" description="Acidic residues" evidence="2">
    <location>
        <begin position="36"/>
        <end position="47"/>
    </location>
</feature>
<feature type="compositionally biased region" description="Acidic residues" evidence="2">
    <location>
        <begin position="55"/>
        <end position="73"/>
    </location>
</feature>
<gene>
    <name evidence="5" type="primary">inlA_1</name>
    <name evidence="7" type="ORF">DW856_12855</name>
    <name evidence="6" type="ORF">DW927_01445</name>
    <name evidence="5" type="ORF">ERS852572_01560</name>
</gene>
<dbReference type="EMBL" id="CYXZ01000010">
    <property type="protein sequence ID" value="CUN02335.1"/>
    <property type="molecule type" value="Genomic_DNA"/>
</dbReference>
<dbReference type="EMBL" id="QSFP01000001">
    <property type="protein sequence ID" value="RHA70343.1"/>
    <property type="molecule type" value="Genomic_DNA"/>
</dbReference>